<evidence type="ECO:0000256" key="1">
    <source>
        <dbReference type="ARBA" id="ARBA00008226"/>
    </source>
</evidence>
<evidence type="ECO:0000259" key="14">
    <source>
        <dbReference type="PROSITE" id="PS50862"/>
    </source>
</evidence>
<dbReference type="PANTHER" id="PTHR11451:SF44">
    <property type="entry name" value="THREONINE--TRNA LIGASE, CHLOROPLASTIC_MITOCHONDRIAL 2"/>
    <property type="match status" value="1"/>
</dbReference>
<sequence>MPVITLPDGSQRAFENPVTTLEVAQDIGPGLAKATIAGRVNGERVDACDLISEDANLQIITAKDEDGLEIIRHSCAHLIGHAIKQLFPDVKMAIGPTIDNGFYYDIDLDRSLTQEDLDAIEKRMLELAKTNYDVVKKTVTWQEARDTFEARGETYKIEILDENISKDDKPGLYHHEEYVDMCRGPHVPNMKFCQHFKIMKVAGAYWRGNSDNKMLQRIYGTAWADKKQLKAYLKRLEEAEKRDHRKIGKALDLWHWQEEAPGMVFWHNDGWTVYKTVEDYMRDQLVKFGYEEVRAPLILDVGMWEKSGHWDKYGDMIFSTESEKRTYAVKPMNCPGHLQIFNQGLKSYRDLPYRMAEFGLVHRNEPSGSLHGLMRVRSFTQDDAHVFCTEEQILQEVSACIEMVFDTYKTFGFDEIDIKLSTRPEQRVGSDEIWDKAEKSLEEALEANNLKYELQPGEGAFYGPKIEFTLHDCLGRAWQCGTIQLDFSMPGRLGATYVGEDGERKTPVMIHRAILGSLERFIGILTEEYAGLFPTWLAPKQVVIMNITDKQADYVQEIVQKLNKLGIRACADLRNEKIGFKIREHTLKRIPYLLVVGDKEVEQQEVAVRTRKGEDLGKFSVDDFIAKVSEEIKDRK</sequence>
<evidence type="ECO:0000256" key="5">
    <source>
        <dbReference type="ARBA" id="ARBA00022723"/>
    </source>
</evidence>
<comment type="caution">
    <text evidence="16">The sequence shown here is derived from an EMBL/GenBank/DDBJ whole genome shotgun (WGS) entry which is preliminary data.</text>
</comment>
<keyword evidence="7 13" id="KW-0862">Zinc</keyword>
<evidence type="ECO:0000256" key="8">
    <source>
        <dbReference type="ARBA" id="ARBA00022840"/>
    </source>
</evidence>
<feature type="domain" description="TGS" evidence="15">
    <location>
        <begin position="1"/>
        <end position="61"/>
    </location>
</feature>
<dbReference type="Pfam" id="PF07973">
    <property type="entry name" value="tRNA_SAD"/>
    <property type="match status" value="1"/>
</dbReference>
<name>A0A5S3YQD0_9GAMM</name>
<protein>
    <recommendedName>
        <fullName evidence="13">Threonine--tRNA ligase</fullName>
        <ecNumber evidence="13">6.1.1.3</ecNumber>
    </recommendedName>
    <alternativeName>
        <fullName evidence="13">Threonyl-tRNA synthetase</fullName>
        <shortName evidence="13">ThrRS</shortName>
    </alternativeName>
</protein>
<dbReference type="Proteomes" id="UP000307362">
    <property type="component" value="Unassembled WGS sequence"/>
</dbReference>
<evidence type="ECO:0000256" key="3">
    <source>
        <dbReference type="ARBA" id="ARBA00022555"/>
    </source>
</evidence>
<evidence type="ECO:0000256" key="13">
    <source>
        <dbReference type="HAMAP-Rule" id="MF_00184"/>
    </source>
</evidence>
<dbReference type="AlphaFoldDB" id="A0A5S3YQD0"/>
<dbReference type="Gene3D" id="3.40.50.800">
    <property type="entry name" value="Anticodon-binding domain"/>
    <property type="match status" value="1"/>
</dbReference>
<dbReference type="Pfam" id="PF02824">
    <property type="entry name" value="TGS"/>
    <property type="match status" value="1"/>
</dbReference>
<reference evidence="16 17" key="1">
    <citation type="submission" date="2017-12" db="EMBL/GenBank/DDBJ databases">
        <authorList>
            <person name="Paulsen S."/>
            <person name="Gram L.K."/>
        </authorList>
    </citation>
    <scope>NUCLEOTIDE SEQUENCE [LARGE SCALE GENOMIC DNA]</scope>
    <source>
        <strain evidence="16 17">S1189</strain>
    </source>
</reference>
<evidence type="ECO:0000313" key="17">
    <source>
        <dbReference type="Proteomes" id="UP000307362"/>
    </source>
</evidence>
<dbReference type="FunFam" id="3.30.54.20:FF:000002">
    <property type="entry name" value="Threonine--tRNA ligase"/>
    <property type="match status" value="1"/>
</dbReference>
<evidence type="ECO:0000259" key="15">
    <source>
        <dbReference type="PROSITE" id="PS51880"/>
    </source>
</evidence>
<dbReference type="InterPro" id="IPR045864">
    <property type="entry name" value="aa-tRNA-synth_II/BPL/LPL"/>
</dbReference>
<evidence type="ECO:0000256" key="7">
    <source>
        <dbReference type="ARBA" id="ARBA00022833"/>
    </source>
</evidence>
<keyword evidence="3 13" id="KW-0820">tRNA-binding</keyword>
<keyword evidence="8 13" id="KW-0067">ATP-binding</keyword>
<feature type="domain" description="Aminoacyl-transfer RNA synthetases class-II family profile" evidence="14">
    <location>
        <begin position="243"/>
        <end position="534"/>
    </location>
</feature>
<organism evidence="16 17">
    <name type="scientific">Pseudoalteromonas phenolica</name>
    <dbReference type="NCBI Taxonomy" id="161398"/>
    <lineage>
        <taxon>Bacteria</taxon>
        <taxon>Pseudomonadati</taxon>
        <taxon>Pseudomonadota</taxon>
        <taxon>Gammaproteobacteria</taxon>
        <taxon>Alteromonadales</taxon>
        <taxon>Pseudoalteromonadaceae</taxon>
        <taxon>Pseudoalteromonas</taxon>
    </lineage>
</organism>
<gene>
    <name evidence="13" type="primary">thrS</name>
    <name evidence="16" type="ORF">CWB73_15480</name>
</gene>
<dbReference type="InterPro" id="IPR002314">
    <property type="entry name" value="aa-tRNA-synt_IIb"/>
</dbReference>
<dbReference type="InterPro" id="IPR012947">
    <property type="entry name" value="tRNA_SAD"/>
</dbReference>
<dbReference type="HAMAP" id="MF_00184">
    <property type="entry name" value="Thr_tRNA_synth"/>
    <property type="match status" value="1"/>
</dbReference>
<dbReference type="PROSITE" id="PS50862">
    <property type="entry name" value="AA_TRNA_LIGASE_II"/>
    <property type="match status" value="1"/>
</dbReference>
<dbReference type="GO" id="GO:0046872">
    <property type="term" value="F:metal ion binding"/>
    <property type="evidence" value="ECO:0007669"/>
    <property type="project" value="UniProtKB-KW"/>
</dbReference>
<dbReference type="SUPFAM" id="SSF81271">
    <property type="entry name" value="TGS-like"/>
    <property type="match status" value="1"/>
</dbReference>
<dbReference type="Gene3D" id="3.30.980.10">
    <property type="entry name" value="Threonyl-trna Synthetase, Chain A, domain 2"/>
    <property type="match status" value="1"/>
</dbReference>
<dbReference type="InterPro" id="IPR002320">
    <property type="entry name" value="Thr-tRNA-ligase_IIa"/>
</dbReference>
<comment type="subcellular location">
    <subcellularLocation>
        <location evidence="13">Cytoplasm</location>
    </subcellularLocation>
</comment>
<dbReference type="GO" id="GO:0006435">
    <property type="term" value="P:threonyl-tRNA aminoacylation"/>
    <property type="evidence" value="ECO:0007669"/>
    <property type="project" value="UniProtKB-UniRule"/>
</dbReference>
<dbReference type="InterPro" id="IPR047246">
    <property type="entry name" value="ThrRS_anticodon"/>
</dbReference>
<evidence type="ECO:0000256" key="10">
    <source>
        <dbReference type="ARBA" id="ARBA00022917"/>
    </source>
</evidence>
<dbReference type="SMART" id="SM00863">
    <property type="entry name" value="tRNA_SAD"/>
    <property type="match status" value="1"/>
</dbReference>
<evidence type="ECO:0000256" key="6">
    <source>
        <dbReference type="ARBA" id="ARBA00022741"/>
    </source>
</evidence>
<dbReference type="Pfam" id="PF00587">
    <property type="entry name" value="tRNA-synt_2b"/>
    <property type="match status" value="1"/>
</dbReference>
<dbReference type="FunFam" id="3.30.980.10:FF:000005">
    <property type="entry name" value="Threonyl-tRNA synthetase, mitochondrial"/>
    <property type="match status" value="1"/>
</dbReference>
<dbReference type="CDD" id="cd00771">
    <property type="entry name" value="ThrRS_core"/>
    <property type="match status" value="1"/>
</dbReference>
<proteinExistence type="inferred from homology"/>
<evidence type="ECO:0000256" key="2">
    <source>
        <dbReference type="ARBA" id="ARBA00022490"/>
    </source>
</evidence>
<dbReference type="SUPFAM" id="SSF55186">
    <property type="entry name" value="ThrRS/AlaRS common domain"/>
    <property type="match status" value="1"/>
</dbReference>
<dbReference type="InterPro" id="IPR012675">
    <property type="entry name" value="Beta-grasp_dom_sf"/>
</dbReference>
<dbReference type="FunFam" id="3.30.930.10:FF:000002">
    <property type="entry name" value="Threonine--tRNA ligase"/>
    <property type="match status" value="1"/>
</dbReference>
<keyword evidence="4 13" id="KW-0436">Ligase</keyword>
<dbReference type="Gene3D" id="3.30.930.10">
    <property type="entry name" value="Bira Bifunctional Protein, Domain 2"/>
    <property type="match status" value="1"/>
</dbReference>
<dbReference type="InterPro" id="IPR004095">
    <property type="entry name" value="TGS"/>
</dbReference>
<dbReference type="InterPro" id="IPR036621">
    <property type="entry name" value="Anticodon-bd_dom_sf"/>
</dbReference>
<dbReference type="OrthoDB" id="9802304at2"/>
<dbReference type="InterPro" id="IPR012676">
    <property type="entry name" value="TGS-like"/>
</dbReference>
<dbReference type="FunFam" id="3.40.50.800:FF:000001">
    <property type="entry name" value="Threonine--tRNA ligase"/>
    <property type="match status" value="1"/>
</dbReference>
<comment type="catalytic activity">
    <reaction evidence="12 13">
        <text>tRNA(Thr) + L-threonine + ATP = L-threonyl-tRNA(Thr) + AMP + diphosphate + H(+)</text>
        <dbReference type="Rhea" id="RHEA:24624"/>
        <dbReference type="Rhea" id="RHEA-COMP:9670"/>
        <dbReference type="Rhea" id="RHEA-COMP:9704"/>
        <dbReference type="ChEBI" id="CHEBI:15378"/>
        <dbReference type="ChEBI" id="CHEBI:30616"/>
        <dbReference type="ChEBI" id="CHEBI:33019"/>
        <dbReference type="ChEBI" id="CHEBI:57926"/>
        <dbReference type="ChEBI" id="CHEBI:78442"/>
        <dbReference type="ChEBI" id="CHEBI:78534"/>
        <dbReference type="ChEBI" id="CHEBI:456215"/>
        <dbReference type="EC" id="6.1.1.3"/>
    </reaction>
</comment>
<keyword evidence="10 13" id="KW-0648">Protein biosynthesis</keyword>
<feature type="binding site" evidence="13">
    <location>
        <position position="334"/>
    </location>
    <ligand>
        <name>Zn(2+)</name>
        <dbReference type="ChEBI" id="CHEBI:29105"/>
        <note>catalytic</note>
    </ligand>
</feature>
<comment type="similarity">
    <text evidence="1 13">Belongs to the class-II aminoacyl-tRNA synthetase family.</text>
</comment>
<dbReference type="CDD" id="cd00860">
    <property type="entry name" value="ThrRS_anticodon"/>
    <property type="match status" value="1"/>
</dbReference>
<feature type="region of interest" description="Catalytic" evidence="13">
    <location>
        <begin position="243"/>
        <end position="534"/>
    </location>
</feature>
<accession>A0A5S3YQD0</accession>
<keyword evidence="5 13" id="KW-0479">Metal-binding</keyword>
<dbReference type="InterPro" id="IPR004154">
    <property type="entry name" value="Anticodon-bd"/>
</dbReference>
<comment type="cofactor">
    <cofactor evidence="13">
        <name>Zn(2+)</name>
        <dbReference type="ChEBI" id="CHEBI:29105"/>
    </cofactor>
    <text evidence="13">Binds 1 zinc ion per subunit.</text>
</comment>
<dbReference type="SUPFAM" id="SSF52954">
    <property type="entry name" value="Class II aaRS ABD-related"/>
    <property type="match status" value="1"/>
</dbReference>
<dbReference type="GO" id="GO:0005524">
    <property type="term" value="F:ATP binding"/>
    <property type="evidence" value="ECO:0007669"/>
    <property type="project" value="UniProtKB-UniRule"/>
</dbReference>
<dbReference type="InterPro" id="IPR018163">
    <property type="entry name" value="Thr/Ala-tRNA-synth_IIc_edit"/>
</dbReference>
<dbReference type="Gene3D" id="3.10.20.30">
    <property type="match status" value="1"/>
</dbReference>
<dbReference type="RefSeq" id="WP_138568447.1">
    <property type="nucleotide sequence ID" value="NZ_PNCM01000034.1"/>
</dbReference>
<dbReference type="CDD" id="cd01667">
    <property type="entry name" value="TGS_ThrRS"/>
    <property type="match status" value="1"/>
</dbReference>
<dbReference type="Pfam" id="PF03129">
    <property type="entry name" value="HGTP_anticodon"/>
    <property type="match status" value="1"/>
</dbReference>
<keyword evidence="11 13" id="KW-0030">Aminoacyl-tRNA synthetase</keyword>
<evidence type="ECO:0000256" key="9">
    <source>
        <dbReference type="ARBA" id="ARBA00022884"/>
    </source>
</evidence>
<keyword evidence="6 13" id="KW-0547">Nucleotide-binding</keyword>
<dbReference type="EMBL" id="PNCM01000034">
    <property type="protein sequence ID" value="TMP78919.1"/>
    <property type="molecule type" value="Genomic_DNA"/>
</dbReference>
<dbReference type="SUPFAM" id="SSF55681">
    <property type="entry name" value="Class II aaRS and biotin synthetases"/>
    <property type="match status" value="1"/>
</dbReference>
<dbReference type="InterPro" id="IPR006195">
    <property type="entry name" value="aa-tRNA-synth_II"/>
</dbReference>
<dbReference type="PRINTS" id="PR01047">
    <property type="entry name" value="TRNASYNTHTHR"/>
</dbReference>
<keyword evidence="2 13" id="KW-0963">Cytoplasm</keyword>
<dbReference type="PANTHER" id="PTHR11451">
    <property type="entry name" value="THREONINE-TRNA LIGASE"/>
    <property type="match status" value="1"/>
</dbReference>
<dbReference type="Gene3D" id="3.30.54.20">
    <property type="match status" value="1"/>
</dbReference>
<dbReference type="PROSITE" id="PS51880">
    <property type="entry name" value="TGS"/>
    <property type="match status" value="1"/>
</dbReference>
<dbReference type="GO" id="GO:0000049">
    <property type="term" value="F:tRNA binding"/>
    <property type="evidence" value="ECO:0007669"/>
    <property type="project" value="UniProtKB-KW"/>
</dbReference>
<evidence type="ECO:0000256" key="4">
    <source>
        <dbReference type="ARBA" id="ARBA00022598"/>
    </source>
</evidence>
<dbReference type="NCBIfam" id="TIGR00418">
    <property type="entry name" value="thrS"/>
    <property type="match status" value="1"/>
</dbReference>
<evidence type="ECO:0000313" key="16">
    <source>
        <dbReference type="EMBL" id="TMP78919.1"/>
    </source>
</evidence>
<keyword evidence="9 13" id="KW-0694">RNA-binding</keyword>
<feature type="binding site" evidence="13">
    <location>
        <position position="511"/>
    </location>
    <ligand>
        <name>Zn(2+)</name>
        <dbReference type="ChEBI" id="CHEBI:29105"/>
        <note>catalytic</note>
    </ligand>
</feature>
<dbReference type="InterPro" id="IPR033728">
    <property type="entry name" value="ThrRS_core"/>
</dbReference>
<evidence type="ECO:0000256" key="11">
    <source>
        <dbReference type="ARBA" id="ARBA00023146"/>
    </source>
</evidence>
<comment type="subunit">
    <text evidence="13">Homodimer.</text>
</comment>
<dbReference type="GO" id="GO:0005829">
    <property type="term" value="C:cytosol"/>
    <property type="evidence" value="ECO:0007669"/>
    <property type="project" value="TreeGrafter"/>
</dbReference>
<dbReference type="FunFam" id="3.10.20.30:FF:000005">
    <property type="entry name" value="Threonine--tRNA ligase"/>
    <property type="match status" value="1"/>
</dbReference>
<dbReference type="GO" id="GO:0004829">
    <property type="term" value="F:threonine-tRNA ligase activity"/>
    <property type="evidence" value="ECO:0007669"/>
    <property type="project" value="UniProtKB-UniRule"/>
</dbReference>
<reference evidence="17" key="2">
    <citation type="submission" date="2019-06" db="EMBL/GenBank/DDBJ databases">
        <title>Co-occurence of chitin degradation, pigmentation and bioactivity in marine Pseudoalteromonas.</title>
        <authorList>
            <person name="Sonnenschein E.C."/>
            <person name="Bech P.K."/>
        </authorList>
    </citation>
    <scope>NUCLEOTIDE SEQUENCE [LARGE SCALE GENOMIC DNA]</scope>
    <source>
        <strain evidence="17">S1189</strain>
    </source>
</reference>
<feature type="binding site" evidence="13">
    <location>
        <position position="385"/>
    </location>
    <ligand>
        <name>Zn(2+)</name>
        <dbReference type="ChEBI" id="CHEBI:29105"/>
        <note>catalytic</note>
    </ligand>
</feature>
<dbReference type="EC" id="6.1.1.3" evidence="13"/>
<evidence type="ECO:0000256" key="12">
    <source>
        <dbReference type="ARBA" id="ARBA00049515"/>
    </source>
</evidence>